<evidence type="ECO:0000259" key="1">
    <source>
        <dbReference type="Pfam" id="PF13524"/>
    </source>
</evidence>
<reference evidence="2 3" key="1">
    <citation type="journal article" date="2012" name="Science">
        <title>Ecological populations of bacteria act as socially cohesive units of antibiotic production and resistance.</title>
        <authorList>
            <person name="Cordero O.X."/>
            <person name="Wildschutte H."/>
            <person name="Kirkup B."/>
            <person name="Proehl S."/>
            <person name="Ngo L."/>
            <person name="Hussain F."/>
            <person name="Le Roux F."/>
            <person name="Mincer T."/>
            <person name="Polz M.F."/>
        </authorList>
    </citation>
    <scope>NUCLEOTIDE SEQUENCE [LARGE SCALE GENOMIC DNA]</scope>
    <source>
        <strain evidence="2 3">ZF-129</strain>
    </source>
</reference>
<name>A0A1E5BD95_9VIBR</name>
<dbReference type="Pfam" id="PF13524">
    <property type="entry name" value="Glyco_trans_1_2"/>
    <property type="match status" value="1"/>
</dbReference>
<feature type="domain" description="Spore protein YkvP/CgeB glycosyl transferase-like" evidence="1">
    <location>
        <begin position="172"/>
        <end position="263"/>
    </location>
</feature>
<protein>
    <submittedName>
        <fullName evidence="2">Lipopolysaccharide biosynthesis protein</fullName>
    </submittedName>
</protein>
<gene>
    <name evidence="2" type="ORF">A1QO_10490</name>
</gene>
<dbReference type="STRING" id="1187848.A1QO_10490"/>
<evidence type="ECO:0000313" key="2">
    <source>
        <dbReference type="EMBL" id="OEE33100.1"/>
    </source>
</evidence>
<evidence type="ECO:0000313" key="3">
    <source>
        <dbReference type="Proteomes" id="UP000094741"/>
    </source>
</evidence>
<accession>A0A1E5BD95</accession>
<dbReference type="AlphaFoldDB" id="A0A1E5BD95"/>
<organism evidence="2 3">
    <name type="scientific">Vibrio genomosp. F10 str. ZF-129</name>
    <dbReference type="NCBI Taxonomy" id="1187848"/>
    <lineage>
        <taxon>Bacteria</taxon>
        <taxon>Pseudomonadati</taxon>
        <taxon>Pseudomonadota</taxon>
        <taxon>Gammaproteobacteria</taxon>
        <taxon>Vibrionales</taxon>
        <taxon>Vibrionaceae</taxon>
        <taxon>Vibrio</taxon>
    </lineage>
</organism>
<dbReference type="Proteomes" id="UP000094741">
    <property type="component" value="Unassembled WGS sequence"/>
</dbReference>
<sequence>MKKIVFLGYKQDYEKLELEALGCDIDKSHVQLSKWQIRLISNLFFFNKKLYHRVYGVLIRQRISKLGDIESVFVTDSLRDIRAAASLECQKVLTFRNIFNGEFLSELEGFDVYTFDKNDAKKYAFKTFKVPLPSLNLLDKYRDTNDFDISFVGLDKGRKGLINEIDKSLPEQRCNFIVFDHKGKLSYEGYLQQLLNAKSVLEISIDGQSANTMRFIEALYCGKKVITNNKKLKKHEFYNSNNVLIFDDLADLKRNISAFLTTPFDNSILSYIELLRVDNVYRNILDDLQKIK</sequence>
<dbReference type="OrthoDB" id="3251881at2"/>
<dbReference type="InterPro" id="IPR055259">
    <property type="entry name" value="YkvP/CgeB_Glyco_trans-like"/>
</dbReference>
<proteinExistence type="predicted"/>
<dbReference type="EMBL" id="AJYQ02000107">
    <property type="protein sequence ID" value="OEE33100.1"/>
    <property type="molecule type" value="Genomic_DNA"/>
</dbReference>
<comment type="caution">
    <text evidence="2">The sequence shown here is derived from an EMBL/GenBank/DDBJ whole genome shotgun (WGS) entry which is preliminary data.</text>
</comment>
<dbReference type="eggNOG" id="COG0438">
    <property type="taxonomic scope" value="Bacteria"/>
</dbReference>
<dbReference type="RefSeq" id="WP_017040648.1">
    <property type="nucleotide sequence ID" value="NZ_AJYQ02000107.1"/>
</dbReference>